<organism evidence="1 2">
    <name type="scientific">Sphenostylis stenocarpa</name>
    <dbReference type="NCBI Taxonomy" id="92480"/>
    <lineage>
        <taxon>Eukaryota</taxon>
        <taxon>Viridiplantae</taxon>
        <taxon>Streptophyta</taxon>
        <taxon>Embryophyta</taxon>
        <taxon>Tracheophyta</taxon>
        <taxon>Spermatophyta</taxon>
        <taxon>Magnoliopsida</taxon>
        <taxon>eudicotyledons</taxon>
        <taxon>Gunneridae</taxon>
        <taxon>Pentapetalae</taxon>
        <taxon>rosids</taxon>
        <taxon>fabids</taxon>
        <taxon>Fabales</taxon>
        <taxon>Fabaceae</taxon>
        <taxon>Papilionoideae</taxon>
        <taxon>50 kb inversion clade</taxon>
        <taxon>NPAAA clade</taxon>
        <taxon>indigoferoid/millettioid clade</taxon>
        <taxon>Phaseoleae</taxon>
        <taxon>Sphenostylis</taxon>
    </lineage>
</organism>
<sequence>MKFVCGAKHLKSNFIMKFVCGAKHLKSITKFPLSQKHHTEPQPIINSFSALAVSSKGSSHQSNETSV</sequence>
<dbReference type="Proteomes" id="UP001189624">
    <property type="component" value="Chromosome 9"/>
</dbReference>
<reference evidence="1" key="1">
    <citation type="submission" date="2023-10" db="EMBL/GenBank/DDBJ databases">
        <authorList>
            <person name="Domelevo Entfellner J.-B."/>
        </authorList>
    </citation>
    <scope>NUCLEOTIDE SEQUENCE</scope>
</reference>
<accession>A0AA86W0G5</accession>
<evidence type="ECO:0000313" key="1">
    <source>
        <dbReference type="EMBL" id="CAJ1973525.1"/>
    </source>
</evidence>
<keyword evidence="2" id="KW-1185">Reference proteome</keyword>
<protein>
    <submittedName>
        <fullName evidence="1">Uncharacterized protein</fullName>
    </submittedName>
</protein>
<dbReference type="AlphaFoldDB" id="A0AA86W0G5"/>
<evidence type="ECO:0000313" key="2">
    <source>
        <dbReference type="Proteomes" id="UP001189624"/>
    </source>
</evidence>
<dbReference type="Gramene" id="rna-AYBTSS11_LOCUS25589">
    <property type="protein sequence ID" value="CAJ1973525.1"/>
    <property type="gene ID" value="gene-AYBTSS11_LOCUS25589"/>
</dbReference>
<proteinExistence type="predicted"/>
<name>A0AA86W0G5_9FABA</name>
<gene>
    <name evidence="1" type="ORF">AYBTSS11_LOCUS25589</name>
</gene>
<dbReference type="EMBL" id="OY731406">
    <property type="protein sequence ID" value="CAJ1973525.1"/>
    <property type="molecule type" value="Genomic_DNA"/>
</dbReference>